<dbReference type="InterPro" id="IPR000182">
    <property type="entry name" value="GNAT_dom"/>
</dbReference>
<evidence type="ECO:0000313" key="4">
    <source>
        <dbReference type="EMBL" id="MBV7391682.1"/>
    </source>
</evidence>
<keyword evidence="1" id="KW-0808">Transferase</keyword>
<evidence type="ECO:0000259" key="3">
    <source>
        <dbReference type="PROSITE" id="PS51186"/>
    </source>
</evidence>
<protein>
    <submittedName>
        <fullName evidence="4">GNAT family N-acetyltransferase</fullName>
    </submittedName>
</protein>
<feature type="domain" description="N-acetyltransferase" evidence="3">
    <location>
        <begin position="3"/>
        <end position="172"/>
    </location>
</feature>
<dbReference type="PROSITE" id="PS51186">
    <property type="entry name" value="GNAT"/>
    <property type="match status" value="1"/>
</dbReference>
<keyword evidence="5" id="KW-1185">Reference proteome</keyword>
<dbReference type="Pfam" id="PF00583">
    <property type="entry name" value="Acetyltransf_1"/>
    <property type="match status" value="1"/>
</dbReference>
<accession>A0ABS6TFF6</accession>
<name>A0ABS6TFF6_9ENTE</name>
<dbReference type="CDD" id="cd04301">
    <property type="entry name" value="NAT_SF"/>
    <property type="match status" value="1"/>
</dbReference>
<organism evidence="4 5">
    <name type="scientific">Enterococcus alishanensis</name>
    <dbReference type="NCBI Taxonomy" id="1303817"/>
    <lineage>
        <taxon>Bacteria</taxon>
        <taxon>Bacillati</taxon>
        <taxon>Bacillota</taxon>
        <taxon>Bacilli</taxon>
        <taxon>Lactobacillales</taxon>
        <taxon>Enterococcaceae</taxon>
        <taxon>Enterococcus</taxon>
    </lineage>
</organism>
<comment type="caution">
    <text evidence="4">The sequence shown here is derived from an EMBL/GenBank/DDBJ whole genome shotgun (WGS) entry which is preliminary data.</text>
</comment>
<dbReference type="InterPro" id="IPR050680">
    <property type="entry name" value="YpeA/RimI_acetyltransf"/>
</dbReference>
<evidence type="ECO:0000313" key="5">
    <source>
        <dbReference type="Proteomes" id="UP000774130"/>
    </source>
</evidence>
<evidence type="ECO:0000256" key="1">
    <source>
        <dbReference type="ARBA" id="ARBA00022679"/>
    </source>
</evidence>
<reference evidence="4 5" key="1">
    <citation type="submission" date="2021-06" db="EMBL/GenBank/DDBJ databases">
        <title>Enterococcus alishanensis sp. nov., a novel lactic acid bacterium isolated from fresh coffee beans.</title>
        <authorList>
            <person name="Chen Y.-S."/>
        </authorList>
    </citation>
    <scope>NUCLEOTIDE SEQUENCE [LARGE SCALE GENOMIC DNA]</scope>
    <source>
        <strain evidence="4 5">ALS3</strain>
    </source>
</reference>
<dbReference type="PANTHER" id="PTHR43420:SF47">
    <property type="entry name" value="N-ACETYLTRANSFERASE DOMAIN-CONTAINING PROTEIN"/>
    <property type="match status" value="1"/>
</dbReference>
<keyword evidence="2" id="KW-0012">Acyltransferase</keyword>
<proteinExistence type="predicted"/>
<dbReference type="EMBL" id="JAHUZB010000005">
    <property type="protein sequence ID" value="MBV7391682.1"/>
    <property type="molecule type" value="Genomic_DNA"/>
</dbReference>
<dbReference type="PANTHER" id="PTHR43420">
    <property type="entry name" value="ACETYLTRANSFERASE"/>
    <property type="match status" value="1"/>
</dbReference>
<evidence type="ECO:0000256" key="2">
    <source>
        <dbReference type="ARBA" id="ARBA00023315"/>
    </source>
</evidence>
<sequence length="173" mass="19843">MTKKLKKMTVSDVKILQELSITTFTDTFAAGNTAENMKAYLSEAYTIEKLTDELTNSESTFYFIYFEEQLAGYLKLNVGSTQTESILDNGLEVERIYILSQFKRHGLGRFLIETAIDMARKQGKEIIWLGVWDQNPKARAFYESLGFEYFSAHTFVMGDDPQTDLIMVKNLVK</sequence>
<gene>
    <name evidence="4" type="ORF">KUA55_13420</name>
</gene>
<dbReference type="Proteomes" id="UP000774130">
    <property type="component" value="Unassembled WGS sequence"/>
</dbReference>
<dbReference type="RefSeq" id="WP_218326890.1">
    <property type="nucleotide sequence ID" value="NZ_JAHUZB010000005.1"/>
</dbReference>